<dbReference type="AlphaFoldDB" id="A0A0B6Y3G5"/>
<reference evidence="2" key="1">
    <citation type="submission" date="2014-12" db="EMBL/GenBank/DDBJ databases">
        <title>Insight into the proteome of Arion vulgaris.</title>
        <authorList>
            <person name="Aradska J."/>
            <person name="Bulat T."/>
            <person name="Smidak R."/>
            <person name="Sarate P."/>
            <person name="Gangsoo J."/>
            <person name="Sialana F."/>
            <person name="Bilban M."/>
            <person name="Lubec G."/>
        </authorList>
    </citation>
    <scope>NUCLEOTIDE SEQUENCE</scope>
    <source>
        <tissue evidence="2">Skin</tissue>
    </source>
</reference>
<accession>A0A0B6Y3G5</accession>
<dbReference type="EMBL" id="HACG01003195">
    <property type="protein sequence ID" value="CEK50060.1"/>
    <property type="molecule type" value="Transcribed_RNA"/>
</dbReference>
<evidence type="ECO:0000256" key="1">
    <source>
        <dbReference type="SAM" id="MobiDB-lite"/>
    </source>
</evidence>
<name>A0A0B6Y3G5_9EUPU</name>
<evidence type="ECO:0000313" key="2">
    <source>
        <dbReference type="EMBL" id="CEK50060.1"/>
    </source>
</evidence>
<proteinExistence type="predicted"/>
<protein>
    <submittedName>
        <fullName evidence="2">Uncharacterized protein</fullName>
    </submittedName>
</protein>
<feature type="compositionally biased region" description="Polar residues" evidence="1">
    <location>
        <begin position="56"/>
        <end position="68"/>
    </location>
</feature>
<feature type="region of interest" description="Disordered" evidence="1">
    <location>
        <begin position="80"/>
        <end position="119"/>
    </location>
</feature>
<gene>
    <name evidence="2" type="primary">ORF9750</name>
</gene>
<sequence length="119" mass="13300">PLIPVAAIGKVKHKHHKPEHEVPIDMTMMDLFKPDDLIIHEQQKKDGTNLEGKQIAQKSQHSNDTSSLVKPDNLQHVLIEHQYSKSSPVVTKQDSHLDVGTSTGTDRDDDIESVSHKQA</sequence>
<feature type="region of interest" description="Disordered" evidence="1">
    <location>
        <begin position="45"/>
        <end position="68"/>
    </location>
</feature>
<feature type="non-terminal residue" evidence="2">
    <location>
        <position position="119"/>
    </location>
</feature>
<feature type="non-terminal residue" evidence="2">
    <location>
        <position position="1"/>
    </location>
</feature>
<organism evidence="2">
    <name type="scientific">Arion vulgaris</name>
    <dbReference type="NCBI Taxonomy" id="1028688"/>
    <lineage>
        <taxon>Eukaryota</taxon>
        <taxon>Metazoa</taxon>
        <taxon>Spiralia</taxon>
        <taxon>Lophotrochozoa</taxon>
        <taxon>Mollusca</taxon>
        <taxon>Gastropoda</taxon>
        <taxon>Heterobranchia</taxon>
        <taxon>Euthyneura</taxon>
        <taxon>Panpulmonata</taxon>
        <taxon>Eupulmonata</taxon>
        <taxon>Stylommatophora</taxon>
        <taxon>Helicina</taxon>
        <taxon>Arionoidea</taxon>
        <taxon>Arionidae</taxon>
        <taxon>Arion</taxon>
    </lineage>
</organism>